<organism evidence="8">
    <name type="scientific">Salvia splendens</name>
    <name type="common">Scarlet sage</name>
    <dbReference type="NCBI Taxonomy" id="180675"/>
    <lineage>
        <taxon>Eukaryota</taxon>
        <taxon>Viridiplantae</taxon>
        <taxon>Streptophyta</taxon>
        <taxon>Embryophyta</taxon>
        <taxon>Tracheophyta</taxon>
        <taxon>Spermatophyta</taxon>
        <taxon>Magnoliopsida</taxon>
        <taxon>eudicotyledons</taxon>
        <taxon>Gunneridae</taxon>
        <taxon>Pentapetalae</taxon>
        <taxon>asterids</taxon>
        <taxon>lamiids</taxon>
        <taxon>Lamiales</taxon>
        <taxon>Lamiaceae</taxon>
        <taxon>Nepetoideae</taxon>
        <taxon>Mentheae</taxon>
        <taxon>Salviinae</taxon>
        <taxon>Salvia</taxon>
        <taxon>Salvia subgen. Calosphace</taxon>
        <taxon>core Calosphace</taxon>
    </lineage>
</organism>
<reference evidence="8" key="2">
    <citation type="submission" date="2020-08" db="EMBL/GenBank/DDBJ databases">
        <title>Plant Genome Project.</title>
        <authorList>
            <person name="Zhang R.-G."/>
        </authorList>
    </citation>
    <scope>NUCLEOTIDE SEQUENCE</scope>
    <source>
        <strain evidence="8">Huo1</strain>
        <tissue evidence="8">Leaf</tissue>
    </source>
</reference>
<sequence>MSRVIVLLLVMMMALNHHTHANKGGRHYRPKDYLRAHNKARARVGVGPLVWNETLAEYARAYAAVRSQDCEMHHSECPYGENLAAGSWQVNAKEAVRMWVDEKHFPKDYLDAHNEARAAVGVGPLVWNEKVAKYAQAYANVRSKDCAMKHSDGPYGENLAAGSWKVSAKEAVKMWVDEKPFVMVALSHHIHAQNRPVDYVDAHNVARATVGVGPLVWNETVAEYARAYTEVRSKDCEMRHSDGPYGENLAAGSWNVSAKEAVDMWLDEEPLYDVETGLCVGGGNACLHYTQNSPQDFVDAHNRARAEVGVAPVGWNATVADYALRYAEKRSGGCELEHSGGPYGENLAEGYGEFSAVDGVGLWVGEKPSYDYASNSCVGGECLHYTQVVWRDSTQLGCARKQCRNGWQFVICSYYPPGNYIGQRPY</sequence>
<feature type="domain" description="SCP" evidence="7">
    <location>
        <begin position="28"/>
        <end position="140"/>
    </location>
</feature>
<dbReference type="CDD" id="cd05380">
    <property type="entry name" value="CAP_euk"/>
    <property type="match status" value="1"/>
</dbReference>
<evidence type="ECO:0000259" key="7">
    <source>
        <dbReference type="SMART" id="SM00198"/>
    </source>
</evidence>
<dbReference type="Gene3D" id="3.40.33.10">
    <property type="entry name" value="CAP"/>
    <property type="match status" value="4"/>
</dbReference>
<dbReference type="PANTHER" id="PTHR10334">
    <property type="entry name" value="CYSTEINE-RICH SECRETORY PROTEIN-RELATED"/>
    <property type="match status" value="1"/>
</dbReference>
<feature type="domain" description="SCP" evidence="7">
    <location>
        <begin position="194"/>
        <end position="291"/>
    </location>
</feature>
<comment type="similarity">
    <text evidence="1">Belongs to the CRISP family.</text>
</comment>
<dbReference type="GO" id="GO:0098542">
    <property type="term" value="P:defense response to other organism"/>
    <property type="evidence" value="ECO:0007669"/>
    <property type="project" value="UniProtKB-ARBA"/>
</dbReference>
<dbReference type="InterPro" id="IPR018244">
    <property type="entry name" value="Allrgn_V5/Tpx1_CS"/>
</dbReference>
<dbReference type="InterPro" id="IPR035940">
    <property type="entry name" value="CAP_sf"/>
</dbReference>
<name>A0A8X8ZUI9_SALSN</name>
<dbReference type="PROSITE" id="PS01010">
    <property type="entry name" value="CRISP_2"/>
    <property type="match status" value="1"/>
</dbReference>
<dbReference type="FunFam" id="3.40.33.10:FF:000006">
    <property type="entry name" value="Putative pathogenesis-related protein 1"/>
    <property type="match status" value="1"/>
</dbReference>
<keyword evidence="4" id="KW-1015">Disulfide bond</keyword>
<feature type="domain" description="SCP" evidence="7">
    <location>
        <begin position="292"/>
        <end position="422"/>
    </location>
</feature>
<dbReference type="SMART" id="SM00198">
    <property type="entry name" value="SCP"/>
    <property type="match status" value="3"/>
</dbReference>
<evidence type="ECO:0000256" key="2">
    <source>
        <dbReference type="ARBA" id="ARBA00022729"/>
    </source>
</evidence>
<keyword evidence="2 6" id="KW-0732">Signal</keyword>
<keyword evidence="3" id="KW-0611">Plant defense</keyword>
<feature type="chain" id="PRO_5036465951" description="SCP domain-containing protein" evidence="6">
    <location>
        <begin position="22"/>
        <end position="426"/>
    </location>
</feature>
<dbReference type="GO" id="GO:0005576">
    <property type="term" value="C:extracellular region"/>
    <property type="evidence" value="ECO:0007669"/>
    <property type="project" value="InterPro"/>
</dbReference>
<reference evidence="8" key="1">
    <citation type="submission" date="2018-01" db="EMBL/GenBank/DDBJ databases">
        <authorList>
            <person name="Mao J.F."/>
        </authorList>
    </citation>
    <scope>NUCLEOTIDE SEQUENCE</scope>
    <source>
        <strain evidence="8">Huo1</strain>
        <tissue evidence="8">Leaf</tissue>
    </source>
</reference>
<keyword evidence="9" id="KW-1185">Reference proteome</keyword>
<dbReference type="PRINTS" id="PR00837">
    <property type="entry name" value="V5TPXLIKE"/>
</dbReference>
<evidence type="ECO:0000256" key="5">
    <source>
        <dbReference type="ARBA" id="ARBA00023265"/>
    </source>
</evidence>
<gene>
    <name evidence="8" type="ORF">SASPL_119608</name>
</gene>
<comment type="caution">
    <text evidence="8">The sequence shown here is derived from an EMBL/GenBank/DDBJ whole genome shotgun (WGS) entry which is preliminary data.</text>
</comment>
<feature type="signal peptide" evidence="6">
    <location>
        <begin position="1"/>
        <end position="21"/>
    </location>
</feature>
<accession>A0A8X8ZUI9</accession>
<dbReference type="EMBL" id="PNBA02000007">
    <property type="protein sequence ID" value="KAG6417448.1"/>
    <property type="molecule type" value="Genomic_DNA"/>
</dbReference>
<evidence type="ECO:0000256" key="4">
    <source>
        <dbReference type="ARBA" id="ARBA00023157"/>
    </source>
</evidence>
<protein>
    <recommendedName>
        <fullName evidence="7">SCP domain-containing protein</fullName>
    </recommendedName>
</protein>
<dbReference type="CDD" id="cd05381">
    <property type="entry name" value="CAP_PR-1"/>
    <property type="match status" value="1"/>
</dbReference>
<proteinExistence type="inferred from homology"/>
<dbReference type="InterPro" id="IPR014044">
    <property type="entry name" value="CAP_dom"/>
</dbReference>
<dbReference type="Proteomes" id="UP000298416">
    <property type="component" value="Unassembled WGS sequence"/>
</dbReference>
<dbReference type="Pfam" id="PF00188">
    <property type="entry name" value="CAP"/>
    <property type="match status" value="4"/>
</dbReference>
<evidence type="ECO:0000313" key="8">
    <source>
        <dbReference type="EMBL" id="KAG6417448.1"/>
    </source>
</evidence>
<dbReference type="AlphaFoldDB" id="A0A8X8ZUI9"/>
<keyword evidence="5" id="KW-0568">Pathogenesis-related protein</keyword>
<evidence type="ECO:0000256" key="6">
    <source>
        <dbReference type="SAM" id="SignalP"/>
    </source>
</evidence>
<evidence type="ECO:0000256" key="3">
    <source>
        <dbReference type="ARBA" id="ARBA00022821"/>
    </source>
</evidence>
<dbReference type="SUPFAM" id="SSF55797">
    <property type="entry name" value="PR-1-like"/>
    <property type="match status" value="4"/>
</dbReference>
<evidence type="ECO:0000313" key="9">
    <source>
        <dbReference type="Proteomes" id="UP000298416"/>
    </source>
</evidence>
<evidence type="ECO:0000256" key="1">
    <source>
        <dbReference type="ARBA" id="ARBA00009923"/>
    </source>
</evidence>
<dbReference type="InterPro" id="IPR001283">
    <property type="entry name" value="CRISP-related"/>
</dbReference>